<evidence type="ECO:0000256" key="1">
    <source>
        <dbReference type="SAM" id="MobiDB-lite"/>
    </source>
</evidence>
<protein>
    <submittedName>
        <fullName evidence="2">CHST7</fullName>
        <ecNumber evidence="2">2.8.2.17</ecNumber>
    </submittedName>
</protein>
<sequence length="782" mass="90195">MVYKCSSPECSSNTSKDSEVSIHYFPMMYSTMLAKWIVQDCVANILRLMISSLYLWMQDVRKGVLFSSEKKGRAKKTVLTTQFNSKDLIVRTNSSPVDYEKAEREYPYIIPQWIFALDRLYHHQQTKKHPKVRQRINSGEGSSEADSLSWDDYDVAAHKRRQGIHTLENVESLISTYSSPSLSSSSASSKESTPEMHQEGKLLLQEMKELRKEIKKMGDTSVLENNTHSKVIQLLPTDYSIEELQEMMMNKMEEEDRCWDSGYNDKEFSSDKEEDMRFKEISSEREYSESIVPEDFDEKLQESDDEEVPFDLEEVHSSHEEEDDVSISESLGSSIVVELSTSSKNMAQYIGATTGAPGTNAQLGLPITQQGMDSILGRETINKNLTPTPIMKGRTVIYKNLFAWEVSFCDTKERYKELLQKKFVQDQLKLQSILDNSFHSENTMPIGRSITKVSDSNRKMVVLFGRKRVILSRGFIILVLLLVGYWCSQRSILPRQGIHERRILAETTTLKFDPQNETPEFDESEIVDPSFSVTAPTGEELTKKPIVNNKGKSSLPVVYTKKLKDYIFERESHFLVPETTSLFNNDRGTFITPTFDCKANLSEANVSLIYEKNSIFKDIFNDKSTFKSEYIPQICSLFKIKMIELDKLSEIEEGSQLVFNFRDPREKLKNVKEAKSLCRQIQFDLKFIESLPMERVIRLRFEDLFAKPQNEIQRLLRKLGLGINPKDEDWKKDIALPEGWDLAGNSLTKINKWRSRLSLDDINIIENECREVISKMEYHIVS</sequence>
<feature type="region of interest" description="Disordered" evidence="1">
    <location>
        <begin position="177"/>
        <end position="198"/>
    </location>
</feature>
<keyword evidence="3" id="KW-1185">Reference proteome</keyword>
<dbReference type="PANTHER" id="PTHR10704">
    <property type="entry name" value="CARBOHYDRATE SULFOTRANSFERASE"/>
    <property type="match status" value="1"/>
</dbReference>
<accession>A0A7R8CS62</accession>
<feature type="compositionally biased region" description="Polar residues" evidence="1">
    <location>
        <begin position="135"/>
        <end position="146"/>
    </location>
</feature>
<dbReference type="Proteomes" id="UP000675881">
    <property type="component" value="Chromosome 4"/>
</dbReference>
<organism evidence="2 3">
    <name type="scientific">Lepeophtheirus salmonis</name>
    <name type="common">Salmon louse</name>
    <name type="synonym">Caligus salmonis</name>
    <dbReference type="NCBI Taxonomy" id="72036"/>
    <lineage>
        <taxon>Eukaryota</taxon>
        <taxon>Metazoa</taxon>
        <taxon>Ecdysozoa</taxon>
        <taxon>Arthropoda</taxon>
        <taxon>Crustacea</taxon>
        <taxon>Multicrustacea</taxon>
        <taxon>Hexanauplia</taxon>
        <taxon>Copepoda</taxon>
        <taxon>Siphonostomatoida</taxon>
        <taxon>Caligidae</taxon>
        <taxon>Lepeophtheirus</taxon>
    </lineage>
</organism>
<dbReference type="EC" id="2.8.2.17" evidence="2"/>
<dbReference type="AlphaFoldDB" id="A0A7R8CS62"/>
<dbReference type="GO" id="GO:0008459">
    <property type="term" value="F:chondroitin 6-sulfotransferase activity"/>
    <property type="evidence" value="ECO:0007669"/>
    <property type="project" value="UniProtKB-EC"/>
</dbReference>
<dbReference type="OrthoDB" id="6138663at2759"/>
<feature type="compositionally biased region" description="Acidic residues" evidence="1">
    <location>
        <begin position="292"/>
        <end position="312"/>
    </location>
</feature>
<feature type="compositionally biased region" description="Basic and acidic residues" evidence="1">
    <location>
        <begin position="263"/>
        <end position="288"/>
    </location>
</feature>
<dbReference type="PANTHER" id="PTHR10704:SF44">
    <property type="entry name" value="LD35051P-RELATED"/>
    <property type="match status" value="1"/>
</dbReference>
<dbReference type="SUPFAM" id="SSF52540">
    <property type="entry name" value="P-loop containing nucleoside triphosphate hydrolases"/>
    <property type="match status" value="1"/>
</dbReference>
<dbReference type="GO" id="GO:0001517">
    <property type="term" value="F:N-acetylglucosamine 6-O-sulfotransferase activity"/>
    <property type="evidence" value="ECO:0007669"/>
    <property type="project" value="TreeGrafter"/>
</dbReference>
<feature type="compositionally biased region" description="Low complexity" evidence="1">
    <location>
        <begin position="177"/>
        <end position="191"/>
    </location>
</feature>
<feature type="region of interest" description="Disordered" evidence="1">
    <location>
        <begin position="263"/>
        <end position="327"/>
    </location>
</feature>
<reference evidence="2" key="1">
    <citation type="submission" date="2021-02" db="EMBL/GenBank/DDBJ databases">
        <authorList>
            <person name="Bekaert M."/>
        </authorList>
    </citation>
    <scope>NUCLEOTIDE SEQUENCE</scope>
    <source>
        <strain evidence="2">IoA-00</strain>
    </source>
</reference>
<dbReference type="InterPro" id="IPR051135">
    <property type="entry name" value="Gal/GlcNAc/GalNAc_ST"/>
</dbReference>
<evidence type="ECO:0000313" key="2">
    <source>
        <dbReference type="EMBL" id="CAF2911071.1"/>
    </source>
</evidence>
<feature type="region of interest" description="Disordered" evidence="1">
    <location>
        <begin position="127"/>
        <end position="147"/>
    </location>
</feature>
<dbReference type="InterPro" id="IPR027417">
    <property type="entry name" value="P-loop_NTPase"/>
</dbReference>
<dbReference type="EMBL" id="HG994583">
    <property type="protein sequence ID" value="CAF2911071.1"/>
    <property type="molecule type" value="Genomic_DNA"/>
</dbReference>
<keyword evidence="2" id="KW-0808">Transferase</keyword>
<gene>
    <name evidence="2" type="ORF">LSAA_8561</name>
</gene>
<proteinExistence type="predicted"/>
<dbReference type="GO" id="GO:0006044">
    <property type="term" value="P:N-acetylglucosamine metabolic process"/>
    <property type="evidence" value="ECO:0007669"/>
    <property type="project" value="TreeGrafter"/>
</dbReference>
<name>A0A7R8CS62_LEPSM</name>
<evidence type="ECO:0000313" key="3">
    <source>
        <dbReference type="Proteomes" id="UP000675881"/>
    </source>
</evidence>
<dbReference type="Gene3D" id="3.40.50.300">
    <property type="entry name" value="P-loop containing nucleotide triphosphate hydrolases"/>
    <property type="match status" value="1"/>
</dbReference>
<dbReference type="GO" id="GO:0006790">
    <property type="term" value="P:sulfur compound metabolic process"/>
    <property type="evidence" value="ECO:0007669"/>
    <property type="project" value="TreeGrafter"/>
</dbReference>